<dbReference type="Gene3D" id="3.40.50.300">
    <property type="entry name" value="P-loop containing nucleotide triphosphate hydrolases"/>
    <property type="match status" value="1"/>
</dbReference>
<protein>
    <submittedName>
        <fullName evidence="7">ABC-type high affinity urea uptake system ATPase component UrtE</fullName>
    </submittedName>
</protein>
<dbReference type="SUPFAM" id="SSF52540">
    <property type="entry name" value="P-loop containing nucleoside triphosphate hydrolases"/>
    <property type="match status" value="1"/>
</dbReference>
<reference evidence="7 8" key="1">
    <citation type="submission" date="2015-09" db="EMBL/GenBank/DDBJ databases">
        <title>Identification and resolution of microdiversity through metagenomic sequencing of parallel consortia.</title>
        <authorList>
            <person name="Nelson W.C."/>
            <person name="Romine M.F."/>
            <person name="Lindemann S.R."/>
        </authorList>
    </citation>
    <scope>NUCLEOTIDE SEQUENCE [LARGE SCALE GENOMIC DNA]</scope>
    <source>
        <strain evidence="7">Ana</strain>
    </source>
</reference>
<gene>
    <name evidence="7" type="primary">urtE</name>
    <name evidence="7" type="ORF">HLUCCA11_10515</name>
</gene>
<dbReference type="Proteomes" id="UP000050465">
    <property type="component" value="Unassembled WGS sequence"/>
</dbReference>
<keyword evidence="2" id="KW-0813">Transport</keyword>
<dbReference type="PANTHER" id="PTHR43820:SF5">
    <property type="entry name" value="HIGH-AFFINITY BRANCHED-CHAIN AMINO ACID TRANSPORT ATP-BINDING PROTEIN"/>
    <property type="match status" value="1"/>
</dbReference>
<dbReference type="InterPro" id="IPR003593">
    <property type="entry name" value="AAA+_ATPase"/>
</dbReference>
<dbReference type="EMBL" id="LJZR01000012">
    <property type="protein sequence ID" value="KPQ35386.1"/>
    <property type="molecule type" value="Genomic_DNA"/>
</dbReference>
<evidence type="ECO:0000256" key="2">
    <source>
        <dbReference type="ARBA" id="ARBA00022448"/>
    </source>
</evidence>
<comment type="caution">
    <text evidence="7">The sequence shown here is derived from an EMBL/GenBank/DDBJ whole genome shotgun (WGS) entry which is preliminary data.</text>
</comment>
<dbReference type="STRING" id="1666911.HLUCCA11_10515"/>
<feature type="domain" description="ABC transporter" evidence="6">
    <location>
        <begin position="21"/>
        <end position="254"/>
    </location>
</feature>
<evidence type="ECO:0000256" key="5">
    <source>
        <dbReference type="ARBA" id="ARBA00022970"/>
    </source>
</evidence>
<evidence type="ECO:0000259" key="6">
    <source>
        <dbReference type="PROSITE" id="PS50893"/>
    </source>
</evidence>
<keyword evidence="5" id="KW-0029">Amino-acid transport</keyword>
<dbReference type="GO" id="GO:0015658">
    <property type="term" value="F:branched-chain amino acid transmembrane transporter activity"/>
    <property type="evidence" value="ECO:0007669"/>
    <property type="project" value="TreeGrafter"/>
</dbReference>
<evidence type="ECO:0000256" key="3">
    <source>
        <dbReference type="ARBA" id="ARBA00022741"/>
    </source>
</evidence>
<dbReference type="InterPro" id="IPR003439">
    <property type="entry name" value="ABC_transporter-like_ATP-bd"/>
</dbReference>
<accession>A0A0N8KN29</accession>
<dbReference type="PATRIC" id="fig|1666911.3.peg.4252"/>
<dbReference type="PROSITE" id="PS50893">
    <property type="entry name" value="ABC_TRANSPORTER_2"/>
    <property type="match status" value="1"/>
</dbReference>
<dbReference type="InterPro" id="IPR052156">
    <property type="entry name" value="BCAA_Transport_ATP-bd_LivF"/>
</dbReference>
<dbReference type="InterPro" id="IPR027417">
    <property type="entry name" value="P-loop_NTPase"/>
</dbReference>
<dbReference type="GO" id="GO:0015807">
    <property type="term" value="P:L-amino acid transport"/>
    <property type="evidence" value="ECO:0007669"/>
    <property type="project" value="TreeGrafter"/>
</dbReference>
<name>A0A0N8KN29_9CYAN</name>
<dbReference type="Pfam" id="PF00005">
    <property type="entry name" value="ABC_tran"/>
    <property type="match status" value="1"/>
</dbReference>
<keyword evidence="4" id="KW-0067">ATP-binding</keyword>
<dbReference type="NCBIfam" id="TIGR03410">
    <property type="entry name" value="urea_trans_UrtE"/>
    <property type="match status" value="1"/>
</dbReference>
<organism evidence="7 8">
    <name type="scientific">Phormidesmis priestleyi Ana</name>
    <dbReference type="NCBI Taxonomy" id="1666911"/>
    <lineage>
        <taxon>Bacteria</taxon>
        <taxon>Bacillati</taxon>
        <taxon>Cyanobacteriota</taxon>
        <taxon>Cyanophyceae</taxon>
        <taxon>Leptolyngbyales</taxon>
        <taxon>Leptolyngbyaceae</taxon>
        <taxon>Phormidesmis</taxon>
    </lineage>
</organism>
<comment type="similarity">
    <text evidence="1">Belongs to the ABC transporter superfamily.</text>
</comment>
<sequence>MKQSTPLLEKNGVQTTGQPLLEMNNVVAGYGPTPVLFDVNMTVNEGDIACLLGRNGVGKTTLLRSIIGLNPLDSGSISFTGTDISKAPTYQRARQGIAYIPQGREIIPYLSVLDNLKMGMSASGKKERSKGNGIPSEIFDFFPMLNEHLSRQGGLLSGGQQQQLAIARGLMCNPKIMLLDEPTEGIQPSIVQEIEDTLRRINQEKGITIVVVEQKIEFARKLAQKFFIMKKGSIVEKGTTEQLSDELLKKYLAV</sequence>
<dbReference type="GO" id="GO:0005524">
    <property type="term" value="F:ATP binding"/>
    <property type="evidence" value="ECO:0007669"/>
    <property type="project" value="UniProtKB-KW"/>
</dbReference>
<evidence type="ECO:0000313" key="7">
    <source>
        <dbReference type="EMBL" id="KPQ35386.1"/>
    </source>
</evidence>
<proteinExistence type="inferred from homology"/>
<dbReference type="SMART" id="SM00382">
    <property type="entry name" value="AAA"/>
    <property type="match status" value="1"/>
</dbReference>
<dbReference type="GO" id="GO:0016887">
    <property type="term" value="F:ATP hydrolysis activity"/>
    <property type="evidence" value="ECO:0007669"/>
    <property type="project" value="InterPro"/>
</dbReference>
<dbReference type="InterPro" id="IPR017780">
    <property type="entry name" value="ABC_transptr_urea_ATP-bd_UrtE"/>
</dbReference>
<keyword evidence="3" id="KW-0547">Nucleotide-binding</keyword>
<dbReference type="CDD" id="cd03224">
    <property type="entry name" value="ABC_TM1139_LivF_branched"/>
    <property type="match status" value="1"/>
</dbReference>
<dbReference type="AlphaFoldDB" id="A0A0N8KN29"/>
<evidence type="ECO:0000256" key="4">
    <source>
        <dbReference type="ARBA" id="ARBA00022840"/>
    </source>
</evidence>
<dbReference type="PANTHER" id="PTHR43820">
    <property type="entry name" value="HIGH-AFFINITY BRANCHED-CHAIN AMINO ACID TRANSPORT ATP-BINDING PROTEIN LIVF"/>
    <property type="match status" value="1"/>
</dbReference>
<evidence type="ECO:0000256" key="1">
    <source>
        <dbReference type="ARBA" id="ARBA00005417"/>
    </source>
</evidence>
<evidence type="ECO:0000313" key="8">
    <source>
        <dbReference type="Proteomes" id="UP000050465"/>
    </source>
</evidence>